<feature type="region of interest" description="Disordered" evidence="1">
    <location>
        <begin position="220"/>
        <end position="387"/>
    </location>
</feature>
<dbReference type="OrthoDB" id="10533197at2759"/>
<feature type="compositionally biased region" description="Polar residues" evidence="1">
    <location>
        <begin position="505"/>
        <end position="526"/>
    </location>
</feature>
<evidence type="ECO:0000313" key="3">
    <source>
        <dbReference type="Proteomes" id="UP000095149"/>
    </source>
</evidence>
<reference evidence="2 3" key="1">
    <citation type="submission" date="2016-06" db="EMBL/GenBank/DDBJ databases">
        <title>Evolution of pathogenesis and genome organization in the Tremellales.</title>
        <authorList>
            <person name="Cuomo C."/>
            <person name="Litvintseva A."/>
            <person name="Heitman J."/>
            <person name="Chen Y."/>
            <person name="Sun S."/>
            <person name="Springer D."/>
            <person name="Dromer F."/>
            <person name="Young S."/>
            <person name="Zeng Q."/>
            <person name="Chapman S."/>
            <person name="Gujja S."/>
            <person name="Saif S."/>
            <person name="Birren B."/>
        </authorList>
    </citation>
    <scope>NUCLEOTIDE SEQUENCE [LARGE SCALE GENOMIC DNA]</scope>
    <source>
        <strain evidence="2 3">CBS 6273</strain>
    </source>
</reference>
<feature type="compositionally biased region" description="Low complexity" evidence="1">
    <location>
        <begin position="334"/>
        <end position="351"/>
    </location>
</feature>
<accession>A0A1E3JY88</accession>
<feature type="region of interest" description="Disordered" evidence="1">
    <location>
        <begin position="450"/>
        <end position="484"/>
    </location>
</feature>
<organism evidence="2 3">
    <name type="scientific">Cryptococcus amylolentus CBS 6273</name>
    <dbReference type="NCBI Taxonomy" id="1296118"/>
    <lineage>
        <taxon>Eukaryota</taxon>
        <taxon>Fungi</taxon>
        <taxon>Dikarya</taxon>
        <taxon>Basidiomycota</taxon>
        <taxon>Agaricomycotina</taxon>
        <taxon>Tremellomycetes</taxon>
        <taxon>Tremellales</taxon>
        <taxon>Cryptococcaceae</taxon>
        <taxon>Cryptococcus</taxon>
    </lineage>
</organism>
<name>A0A1E3JY88_9TREE</name>
<comment type="caution">
    <text evidence="2">The sequence shown here is derived from an EMBL/GenBank/DDBJ whole genome shotgun (WGS) entry which is preliminary data.</text>
</comment>
<dbReference type="Proteomes" id="UP000095149">
    <property type="component" value="Unassembled WGS sequence"/>
</dbReference>
<evidence type="ECO:0000313" key="2">
    <source>
        <dbReference type="EMBL" id="ODO05854.1"/>
    </source>
</evidence>
<evidence type="ECO:0000256" key="1">
    <source>
        <dbReference type="SAM" id="MobiDB-lite"/>
    </source>
</evidence>
<protein>
    <submittedName>
        <fullName evidence="2">Uncharacterized protein</fullName>
    </submittedName>
</protein>
<proteinExistence type="predicted"/>
<feature type="region of interest" description="Disordered" evidence="1">
    <location>
        <begin position="1"/>
        <end position="20"/>
    </location>
</feature>
<sequence>MPSPARLSAHSTFSEPPPPHGPIHASYRFIIDIPPERGRAVFELWRDQQWIRISCLDKFGLPTRRIVSMLRQGSMIRVHVIPLNEQDPQSWPSIMFEKQQNLTYPKGITPNHVDDKWVKRTIEKKEERDNKGKPKFWVKLEHKSSHYVLRWKERSWEELATQVAQDAATGEYHSYIGAKDKADARLAAHAARLAATCAKSEHPYFKKRRQDADHVGEVISSHSKDEHHHKARKVSPSPPNPTRAPASMDETRSRQGAEGSASRAQRGSREAGRSPVSLIDDTSDPRPFRFCATPIRPSARNLVRDPPAFRSHPFNSSKITRPADPRLFPRESAAHAPSHPTQSPSPSTTPSMDQCFPQRPPYPRTRSPPRAEESSGAMTPGNYTSPRTVFTALPSDVILDTVLTVRSGMPSPAATPPAVSISLALAQQKAAASTPSSLDLERQTSTFESELAFPGSTTQPLPSPVEMETGRIPPTGLKRRVCSDSGTASTSSYMTFAPYPKGRRCSSSSQILPPDNTTPYIDSPVPSQITRAQSRPSMILSCGKSLDSPLHTGLLPPGRILQPSARVVMDDNDGGTRMAMIRKQIDKWQEVLEEFPQTKMDCMRHVDRLEKEMADMRDRCSEI</sequence>
<feature type="region of interest" description="Disordered" evidence="1">
    <location>
        <begin position="504"/>
        <end position="526"/>
    </location>
</feature>
<dbReference type="AlphaFoldDB" id="A0A1E3JY88"/>
<dbReference type="EMBL" id="MEKH01000007">
    <property type="protein sequence ID" value="ODO05854.1"/>
    <property type="molecule type" value="Genomic_DNA"/>
</dbReference>
<feature type="compositionally biased region" description="Basic and acidic residues" evidence="1">
    <location>
        <begin position="321"/>
        <end position="333"/>
    </location>
</feature>
<gene>
    <name evidence="2" type="ORF">I350_04915</name>
</gene>